<evidence type="ECO:0000313" key="2">
    <source>
        <dbReference type="EMBL" id="CAC5398916.1"/>
    </source>
</evidence>
<feature type="compositionally biased region" description="Low complexity" evidence="1">
    <location>
        <begin position="134"/>
        <end position="149"/>
    </location>
</feature>
<feature type="region of interest" description="Disordered" evidence="1">
    <location>
        <begin position="102"/>
        <end position="176"/>
    </location>
</feature>
<accession>A0A6J8CTT7</accession>
<evidence type="ECO:0000313" key="3">
    <source>
        <dbReference type="Proteomes" id="UP000507470"/>
    </source>
</evidence>
<dbReference type="OrthoDB" id="6263373at2759"/>
<dbReference type="PANTHER" id="PTHR37984:SF13">
    <property type="entry name" value="RIBONUCLEASE H"/>
    <property type="match status" value="1"/>
</dbReference>
<organism evidence="2 3">
    <name type="scientific">Mytilus coruscus</name>
    <name type="common">Sea mussel</name>
    <dbReference type="NCBI Taxonomy" id="42192"/>
    <lineage>
        <taxon>Eukaryota</taxon>
        <taxon>Metazoa</taxon>
        <taxon>Spiralia</taxon>
        <taxon>Lophotrochozoa</taxon>
        <taxon>Mollusca</taxon>
        <taxon>Bivalvia</taxon>
        <taxon>Autobranchia</taxon>
        <taxon>Pteriomorphia</taxon>
        <taxon>Mytilida</taxon>
        <taxon>Mytiloidea</taxon>
        <taxon>Mytilidae</taxon>
        <taxon>Mytilinae</taxon>
        <taxon>Mytilus</taxon>
    </lineage>
</organism>
<dbReference type="EMBL" id="CACVKT020005969">
    <property type="protein sequence ID" value="CAC5398916.1"/>
    <property type="molecule type" value="Genomic_DNA"/>
</dbReference>
<proteinExistence type="predicted"/>
<feature type="compositionally biased region" description="Low complexity" evidence="1">
    <location>
        <begin position="112"/>
        <end position="122"/>
    </location>
</feature>
<name>A0A6J8CTT7_MYTCO</name>
<feature type="compositionally biased region" description="Basic and acidic residues" evidence="1">
    <location>
        <begin position="165"/>
        <end position="176"/>
    </location>
</feature>
<evidence type="ECO:0000256" key="1">
    <source>
        <dbReference type="SAM" id="MobiDB-lite"/>
    </source>
</evidence>
<reference evidence="2 3" key="1">
    <citation type="submission" date="2020-06" db="EMBL/GenBank/DDBJ databases">
        <authorList>
            <person name="Li R."/>
            <person name="Bekaert M."/>
        </authorList>
    </citation>
    <scope>NUCLEOTIDE SEQUENCE [LARGE SCALE GENOMIC DNA]</scope>
    <source>
        <strain evidence="3">wild</strain>
    </source>
</reference>
<protein>
    <submittedName>
        <fullName evidence="2">Uncharacterized protein</fullName>
    </submittedName>
</protein>
<gene>
    <name evidence="2" type="ORF">MCOR_33237</name>
</gene>
<feature type="compositionally biased region" description="Basic and acidic residues" evidence="1">
    <location>
        <begin position="102"/>
        <end position="111"/>
    </location>
</feature>
<dbReference type="Proteomes" id="UP000507470">
    <property type="component" value="Unassembled WGS sequence"/>
</dbReference>
<keyword evidence="3" id="KW-1185">Reference proteome</keyword>
<dbReference type="InterPro" id="IPR050951">
    <property type="entry name" value="Retrovirus_Pol_polyprotein"/>
</dbReference>
<dbReference type="AlphaFoldDB" id="A0A6J8CTT7"/>
<dbReference type="PANTHER" id="PTHR37984">
    <property type="entry name" value="PROTEIN CBG26694"/>
    <property type="match status" value="1"/>
</dbReference>
<sequence>MAKFLFTYRLTPHATTAIAPAEMLMGRRPRSLLDLTYPNINSRVQQKQQRQKQSHDKTAPVRNFNVGDRTLIKRTGPVSFVIELNDGRTVKRHQNQIRHKYDQYSDNKLPDISEIPDIPIPSVSNNQTDVEAVSDSNADSSDTNDNSKSVMKPSVATPRPTRTRKPPDRYGDFVYN</sequence>